<proteinExistence type="predicted"/>
<feature type="domain" description="Peptidase S9 prolyl oligopeptidase catalytic" evidence="2">
    <location>
        <begin position="466"/>
        <end position="672"/>
    </location>
</feature>
<dbReference type="EMBL" id="CP053021">
    <property type="protein sequence ID" value="QJR02176.1"/>
    <property type="molecule type" value="Genomic_DNA"/>
</dbReference>
<gene>
    <name evidence="3" type="ORF">GS397_04970</name>
    <name evidence="4" type="ORF">HH800_08190</name>
</gene>
<dbReference type="InterPro" id="IPR029058">
    <property type="entry name" value="AB_hydrolase_fold"/>
</dbReference>
<feature type="chain" id="PRO_5033891614" evidence="1">
    <location>
        <begin position="24"/>
        <end position="676"/>
    </location>
</feature>
<dbReference type="Pfam" id="PF07676">
    <property type="entry name" value="PD40"/>
    <property type="match status" value="2"/>
</dbReference>
<dbReference type="InterPro" id="IPR001375">
    <property type="entry name" value="Peptidase_S9_cat"/>
</dbReference>
<dbReference type="Proteomes" id="UP000464086">
    <property type="component" value="Chromosome"/>
</dbReference>
<dbReference type="GO" id="GO:0008236">
    <property type="term" value="F:serine-type peptidase activity"/>
    <property type="evidence" value="ECO:0007669"/>
    <property type="project" value="InterPro"/>
</dbReference>
<evidence type="ECO:0000313" key="3">
    <source>
        <dbReference type="EMBL" id="QHD66488.1"/>
    </source>
</evidence>
<reference evidence="3 5" key="1">
    <citation type="submission" date="2019-12" db="EMBL/GenBank/DDBJ databases">
        <title>Functional and genomic insights into the Sphingobium yanoikuyae YC-JY1, a bacterium efficiently degrading bisphenol A.</title>
        <authorList>
            <person name="Jia Y."/>
            <person name="Li X."/>
            <person name="Wang J."/>
            <person name="Eltoukhy A."/>
            <person name="Lamraoui I."/>
            <person name="Yan Y."/>
        </authorList>
    </citation>
    <scope>NUCLEOTIDE SEQUENCE [LARGE SCALE GENOMIC DNA]</scope>
    <source>
        <strain evidence="3 5">YC-JY1</strain>
    </source>
</reference>
<name>A0A6M4G5J6_SPHYA</name>
<dbReference type="InterPro" id="IPR011042">
    <property type="entry name" value="6-blade_b-propeller_TolB-like"/>
</dbReference>
<dbReference type="Proteomes" id="UP000502611">
    <property type="component" value="Chromosome"/>
</dbReference>
<dbReference type="RefSeq" id="WP_159365855.1">
    <property type="nucleotide sequence ID" value="NZ_CP047218.1"/>
</dbReference>
<dbReference type="SUPFAM" id="SSF82171">
    <property type="entry name" value="DPP6 N-terminal domain-like"/>
    <property type="match status" value="1"/>
</dbReference>
<evidence type="ECO:0000313" key="4">
    <source>
        <dbReference type="EMBL" id="QJR02176.1"/>
    </source>
</evidence>
<keyword evidence="1" id="KW-0732">Signal</keyword>
<evidence type="ECO:0000313" key="5">
    <source>
        <dbReference type="Proteomes" id="UP000464086"/>
    </source>
</evidence>
<organism evidence="4 6">
    <name type="scientific">Sphingobium yanoikuyae</name>
    <name type="common">Sphingomonas yanoikuyae</name>
    <dbReference type="NCBI Taxonomy" id="13690"/>
    <lineage>
        <taxon>Bacteria</taxon>
        <taxon>Pseudomonadati</taxon>
        <taxon>Pseudomonadota</taxon>
        <taxon>Alphaproteobacteria</taxon>
        <taxon>Sphingomonadales</taxon>
        <taxon>Sphingomonadaceae</taxon>
        <taxon>Sphingobium</taxon>
    </lineage>
</organism>
<dbReference type="GO" id="GO:0006508">
    <property type="term" value="P:proteolysis"/>
    <property type="evidence" value="ECO:0007669"/>
    <property type="project" value="InterPro"/>
</dbReference>
<accession>A0A6M4G5J6</accession>
<sequence length="676" mass="74709">MKLFRLAGYVGCALLVLPFPVSAKSQDTACQLPRTAVEPAARKQSVTPDDLLRLRDFGGFGVAIASQPFKLAPDGKLLALQIRQADPVANSYCTAVVLVPTDARRKPFVIDSGGEIVATYSTAYGAAEVPQGLPKSPLFRWSPDGQSLAYTKSFPDHSELWRFDLQDRSIRRLMTTPVDIEALAWSSDGSALLYSSRPGRIEALEKIKNEGRTGYLYDERFRPLYSDRPLIAADVPLVERAIDSAHGKAIPFPSDEGQRLASTTEWPEKAVAYASYHDKVAWSAPLVNAHGSKPTLNVRMNGRVIGCDNAVCTNVHGVWWSGNGRTLVFERRAGVADSRTEFYTWKPGETSPRALLSTADAIFGCELTGNNLFCAEETATKPRSVIAISIGDGTRHRIFDPNPEFSRRLLGIIQRLEWSNAFGISTFGDLVLPPGYRHDHRLPLVIVQYESRGFLRGGTGDEYPIQALAARGFAVLSFNRPPWFALSGAPRTGTEFDQYNNKGFADRRSNLSSIETIIHRLVDAGIVDPERVAITGLSDGAVTATFALANSPLFSAAILSTCCEGPFGFEIAGVALDDHYIKGGYPSTRRGDREFWELDSLSDAPRAKAVPLLIQASSAEYRMALGTYRELRHQGWPIEMYVYPDEGHIKIWPAHRLTIYQRNIEWLTRKIGLPEW</sequence>
<evidence type="ECO:0000313" key="6">
    <source>
        <dbReference type="Proteomes" id="UP000502611"/>
    </source>
</evidence>
<dbReference type="Gene3D" id="3.40.50.1820">
    <property type="entry name" value="alpha/beta hydrolase"/>
    <property type="match status" value="1"/>
</dbReference>
<reference evidence="4 6" key="2">
    <citation type="submission" date="2020-04" db="EMBL/GenBank/DDBJ databases">
        <title>The Whole Genome Analysis of High salt-tolerant Sphingobium yanoikuyae YC-XJ2 with Aryl organophosphorus flame retardants (aryl-OPFRs)-degrading capacity and characteristics of Related phosphotriesterase.</title>
        <authorList>
            <person name="Li X."/>
        </authorList>
    </citation>
    <scope>NUCLEOTIDE SEQUENCE [LARGE SCALE GENOMIC DNA]</scope>
    <source>
        <strain evidence="4 6">YC-XJ2</strain>
    </source>
</reference>
<dbReference type="InterPro" id="IPR011659">
    <property type="entry name" value="WD40"/>
</dbReference>
<evidence type="ECO:0000256" key="1">
    <source>
        <dbReference type="SAM" id="SignalP"/>
    </source>
</evidence>
<dbReference type="SUPFAM" id="SSF53474">
    <property type="entry name" value="alpha/beta-Hydrolases"/>
    <property type="match status" value="1"/>
</dbReference>
<dbReference type="NCBIfam" id="NF033523">
    <property type="entry name" value="lasso_peptidase"/>
    <property type="match status" value="1"/>
</dbReference>
<dbReference type="AlphaFoldDB" id="A0A6M4G5J6"/>
<dbReference type="EMBL" id="CP047218">
    <property type="protein sequence ID" value="QHD66488.1"/>
    <property type="molecule type" value="Genomic_DNA"/>
</dbReference>
<dbReference type="InterPro" id="IPR053536">
    <property type="entry name" value="Lasso_peptide_isopeptidase"/>
</dbReference>
<dbReference type="Pfam" id="PF00326">
    <property type="entry name" value="Peptidase_S9"/>
    <property type="match status" value="1"/>
</dbReference>
<evidence type="ECO:0000259" key="2">
    <source>
        <dbReference type="Pfam" id="PF00326"/>
    </source>
</evidence>
<protein>
    <submittedName>
        <fullName evidence="4">Atxe2 family lasso peptide isopeptidase</fullName>
    </submittedName>
</protein>
<dbReference type="Gene3D" id="2.120.10.30">
    <property type="entry name" value="TolB, C-terminal domain"/>
    <property type="match status" value="1"/>
</dbReference>
<feature type="signal peptide" evidence="1">
    <location>
        <begin position="1"/>
        <end position="23"/>
    </location>
</feature>